<dbReference type="AlphaFoldDB" id="A0A7C9A5P5"/>
<sequence>MNNSEISTPRQTVVSSTSNSKQKEQIINYQKLSPLRPENIFLALLQQLYTYTAHFPFFWAALVTLAPVGSFFSTFLITPTATVCLMSLTAKRPSGGYSEKVSTTMGLVGTILTIPASPFFKNLGSFSSSLPDRLSILVTSSANLTAMWEVWQSSTGA</sequence>
<reference evidence="1" key="1">
    <citation type="journal article" date="2013" name="J. Plant Res.">
        <title>Effect of fungi and light on seed germination of three Opuntia species from semiarid lands of central Mexico.</title>
        <authorList>
            <person name="Delgado-Sanchez P."/>
            <person name="Jimenez-Bremont J.F."/>
            <person name="Guerrero-Gonzalez Mde L."/>
            <person name="Flores J."/>
        </authorList>
    </citation>
    <scope>NUCLEOTIDE SEQUENCE</scope>
    <source>
        <tissue evidence="1">Cladode</tissue>
    </source>
</reference>
<evidence type="ECO:0000313" key="1">
    <source>
        <dbReference type="EMBL" id="MBA4658431.1"/>
    </source>
</evidence>
<organism evidence="1">
    <name type="scientific">Opuntia streptacantha</name>
    <name type="common">Prickly pear cactus</name>
    <name type="synonym">Opuntia cardona</name>
    <dbReference type="NCBI Taxonomy" id="393608"/>
    <lineage>
        <taxon>Eukaryota</taxon>
        <taxon>Viridiplantae</taxon>
        <taxon>Streptophyta</taxon>
        <taxon>Embryophyta</taxon>
        <taxon>Tracheophyta</taxon>
        <taxon>Spermatophyta</taxon>
        <taxon>Magnoliopsida</taxon>
        <taxon>eudicotyledons</taxon>
        <taxon>Gunneridae</taxon>
        <taxon>Pentapetalae</taxon>
        <taxon>Caryophyllales</taxon>
        <taxon>Cactineae</taxon>
        <taxon>Cactaceae</taxon>
        <taxon>Opuntioideae</taxon>
        <taxon>Opuntia</taxon>
    </lineage>
</organism>
<dbReference type="EMBL" id="GISG01200597">
    <property type="protein sequence ID" value="MBA4658431.1"/>
    <property type="molecule type" value="Transcribed_RNA"/>
</dbReference>
<accession>A0A7C9A5P5</accession>
<reference evidence="1" key="2">
    <citation type="submission" date="2020-07" db="EMBL/GenBank/DDBJ databases">
        <authorList>
            <person name="Vera ALvarez R."/>
            <person name="Arias-Moreno D.M."/>
            <person name="Jimenez-Jacinto V."/>
            <person name="Jimenez-Bremont J.F."/>
            <person name="Swaminathan K."/>
            <person name="Moose S.P."/>
            <person name="Guerrero-Gonzalez M.L."/>
            <person name="Marino-Ramirez L."/>
            <person name="Landsman D."/>
            <person name="Rodriguez-Kessler M."/>
            <person name="Delgado-Sanchez P."/>
        </authorList>
    </citation>
    <scope>NUCLEOTIDE SEQUENCE</scope>
    <source>
        <tissue evidence="1">Cladode</tissue>
    </source>
</reference>
<name>A0A7C9A5P5_OPUST</name>
<proteinExistence type="predicted"/>
<protein>
    <submittedName>
        <fullName evidence="1">Uncharacterized protein</fullName>
    </submittedName>
</protein>